<dbReference type="PATRIC" id="fig|1423726.3.peg.2212"/>
<evidence type="ECO:0000313" key="3">
    <source>
        <dbReference type="Proteomes" id="UP000051461"/>
    </source>
</evidence>
<evidence type="ECO:0000256" key="1">
    <source>
        <dbReference type="SAM" id="Phobius"/>
    </source>
</evidence>
<dbReference type="Pfam" id="PF19389">
    <property type="entry name" value="DUF5964"/>
    <property type="match status" value="1"/>
</dbReference>
<dbReference type="AlphaFoldDB" id="A0A0R1GEH8"/>
<feature type="transmembrane region" description="Helical" evidence="1">
    <location>
        <begin position="30"/>
        <end position="54"/>
    </location>
</feature>
<protein>
    <submittedName>
        <fullName evidence="2">Uncharacterized protein</fullName>
    </submittedName>
</protein>
<feature type="transmembrane region" description="Helical" evidence="1">
    <location>
        <begin position="5"/>
        <end position="24"/>
    </location>
</feature>
<dbReference type="Proteomes" id="UP000051461">
    <property type="component" value="Unassembled WGS sequence"/>
</dbReference>
<proteinExistence type="predicted"/>
<keyword evidence="1" id="KW-1133">Transmembrane helix</keyword>
<evidence type="ECO:0000313" key="2">
    <source>
        <dbReference type="EMBL" id="KRK32448.1"/>
    </source>
</evidence>
<reference evidence="2 3" key="1">
    <citation type="journal article" date="2015" name="Genome Announc.">
        <title>Expanding the biotechnology potential of lactobacilli through comparative genomics of 213 strains and associated genera.</title>
        <authorList>
            <person name="Sun Z."/>
            <person name="Harris H.M."/>
            <person name="McCann A."/>
            <person name="Guo C."/>
            <person name="Argimon S."/>
            <person name="Zhang W."/>
            <person name="Yang X."/>
            <person name="Jeffery I.B."/>
            <person name="Cooney J.C."/>
            <person name="Kagawa T.F."/>
            <person name="Liu W."/>
            <person name="Song Y."/>
            <person name="Salvetti E."/>
            <person name="Wrobel A."/>
            <person name="Rasinkangas P."/>
            <person name="Parkhill J."/>
            <person name="Rea M.C."/>
            <person name="O'Sullivan O."/>
            <person name="Ritari J."/>
            <person name="Douillard F.P."/>
            <person name="Paul Ross R."/>
            <person name="Yang R."/>
            <person name="Briner A.E."/>
            <person name="Felis G.E."/>
            <person name="de Vos W.M."/>
            <person name="Barrangou R."/>
            <person name="Klaenhammer T.R."/>
            <person name="Caufield P.W."/>
            <person name="Cui Y."/>
            <person name="Zhang H."/>
            <person name="O'Toole P.W."/>
        </authorList>
    </citation>
    <scope>NUCLEOTIDE SEQUENCE [LARGE SCALE GENOMIC DNA]</scope>
    <source>
        <strain evidence="2 3">DSM 20003</strain>
    </source>
</reference>
<keyword evidence="1" id="KW-0812">Transmembrane</keyword>
<accession>A0A0R1GEH8</accession>
<feature type="transmembrane region" description="Helical" evidence="1">
    <location>
        <begin position="66"/>
        <end position="87"/>
    </location>
</feature>
<keyword evidence="1" id="KW-0472">Membrane</keyword>
<organism evidence="2 3">
    <name type="scientific">Loigolactobacillus bifermentans DSM 20003</name>
    <dbReference type="NCBI Taxonomy" id="1423726"/>
    <lineage>
        <taxon>Bacteria</taxon>
        <taxon>Bacillati</taxon>
        <taxon>Bacillota</taxon>
        <taxon>Bacilli</taxon>
        <taxon>Lactobacillales</taxon>
        <taxon>Lactobacillaceae</taxon>
        <taxon>Loigolactobacillus</taxon>
    </lineage>
</organism>
<sequence>MMKKWLIATPTFILMILTLIGTYFHNDNLLRFGVAGLAGYSFLAIFVTGLTLAFQGVATLSCANRILFGYLLTVLVLTLGISIYFVVHN</sequence>
<name>A0A0R1GEH8_9LACO</name>
<dbReference type="InterPro" id="IPR046008">
    <property type="entry name" value="DUF5964"/>
</dbReference>
<dbReference type="EMBL" id="AZDA01000143">
    <property type="protein sequence ID" value="KRK32448.1"/>
    <property type="molecule type" value="Genomic_DNA"/>
</dbReference>
<comment type="caution">
    <text evidence="2">The sequence shown here is derived from an EMBL/GenBank/DDBJ whole genome shotgun (WGS) entry which is preliminary data.</text>
</comment>
<keyword evidence="3" id="KW-1185">Reference proteome</keyword>
<gene>
    <name evidence="2" type="ORF">FC07_GL002134</name>
</gene>